<protein>
    <submittedName>
        <fullName evidence="1">Uncharacterized protein</fullName>
    </submittedName>
</protein>
<accession>A0A7Z8Y5S7</accession>
<reference evidence="1 2" key="1">
    <citation type="submission" date="2018-11" db="EMBL/GenBank/DDBJ databases">
        <authorList>
            <person name="Peiro R."/>
            <person name="Begona"/>
            <person name="Cbmso G."/>
            <person name="Lopez M."/>
            <person name="Gonzalez S."/>
            <person name="Sacristan E."/>
            <person name="Castillo E."/>
        </authorList>
    </citation>
    <scope>NUCLEOTIDE SEQUENCE [LARGE SCALE GENOMIC DNA]</scope>
    <source>
        <strain evidence="1">Brev_genome</strain>
    </source>
</reference>
<sequence>MKPGAVSVLSHMCVIVGHRFIEADAVSLVMNQRMVGLVQFNEWALPIILRNDIAHQCSRLRVARYRVREIAEHDSKLRLVGILEGVPIAVDIGFAERGPGAKLQSLIAADYGQNKNAANVEIHVFKPTEVTLKNPVSRAFLGCRPVIRRGRMESESGKTVVDLPARRTNKRRHFADPTRRQTTARQTYWRNAGLVASRFRPTPSLPSRTA</sequence>
<comment type="caution">
    <text evidence="1">The sequence shown here is derived from an EMBL/GenBank/DDBJ whole genome shotgun (WGS) entry which is preliminary data.</text>
</comment>
<keyword evidence="2" id="KW-1185">Reference proteome</keyword>
<organism evidence="1 2">
    <name type="scientific">Brevundimonas mediterranea</name>
    <dbReference type="NCBI Taxonomy" id="74329"/>
    <lineage>
        <taxon>Bacteria</taxon>
        <taxon>Pseudomonadati</taxon>
        <taxon>Pseudomonadota</taxon>
        <taxon>Alphaproteobacteria</taxon>
        <taxon>Caulobacterales</taxon>
        <taxon>Caulobacteraceae</taxon>
        <taxon>Brevundimonas</taxon>
    </lineage>
</organism>
<proteinExistence type="predicted"/>
<dbReference type="Proteomes" id="UP000289220">
    <property type="component" value="Unassembled WGS sequence"/>
</dbReference>
<gene>
    <name evidence="1" type="ORF">BREV_BREV_02754</name>
</gene>
<evidence type="ECO:0000313" key="2">
    <source>
        <dbReference type="Proteomes" id="UP000289220"/>
    </source>
</evidence>
<name>A0A7Z8Y5S7_9CAUL</name>
<dbReference type="EMBL" id="UXHF01000071">
    <property type="protein sequence ID" value="VDC51486.1"/>
    <property type="molecule type" value="Genomic_DNA"/>
</dbReference>
<evidence type="ECO:0000313" key="1">
    <source>
        <dbReference type="EMBL" id="VDC51486.1"/>
    </source>
</evidence>
<dbReference type="AlphaFoldDB" id="A0A7Z8Y5S7"/>